<comment type="caution">
    <text evidence="2">The sequence shown here is derived from an EMBL/GenBank/DDBJ whole genome shotgun (WGS) entry which is preliminary data.</text>
</comment>
<dbReference type="EMBL" id="MU854040">
    <property type="protein sequence ID" value="KAK3934001.1"/>
    <property type="molecule type" value="Genomic_DNA"/>
</dbReference>
<feature type="compositionally biased region" description="Acidic residues" evidence="1">
    <location>
        <begin position="81"/>
        <end position="92"/>
    </location>
</feature>
<evidence type="ECO:0000313" key="2">
    <source>
        <dbReference type="EMBL" id="KAK3934001.1"/>
    </source>
</evidence>
<accession>A0AAN6MW80</accession>
<feature type="compositionally biased region" description="Low complexity" evidence="1">
    <location>
        <begin position="1"/>
        <end position="22"/>
    </location>
</feature>
<protein>
    <submittedName>
        <fullName evidence="2">Uncharacterized protein</fullName>
    </submittedName>
</protein>
<feature type="compositionally biased region" description="Basic and acidic residues" evidence="1">
    <location>
        <begin position="370"/>
        <end position="387"/>
    </location>
</feature>
<feature type="region of interest" description="Disordered" evidence="1">
    <location>
        <begin position="343"/>
        <end position="387"/>
    </location>
</feature>
<dbReference type="AlphaFoldDB" id="A0AAN6MW80"/>
<evidence type="ECO:0000313" key="3">
    <source>
        <dbReference type="Proteomes" id="UP001303473"/>
    </source>
</evidence>
<sequence length="387" mass="43591">MVETRSSSRARAASTERSASTTQRPRAASQIQKRGRNLARDRETAAKKKRLEALRKAFDGKDEDAKAEIKNLEEEIDAMMLDELDVIQEGEEAGNHDEGERDGSPSNHDEGERGGNTVVKKEQEAEGLFVAVQDPSDHKPSTSQDQAIPTVADKIVPPAARVDPDDIITFQQAKESEGEYQEQLHYYVKGPFKQKLGLFQYGPPNACIFRLKPVRHIDESIKWADQLSLGEEKENGEWSIPKGAIKAIQGVALYTPKQYQSKGPTWLLDPENWPLKKAKDDGRPLSRYAPGSVRIKVRIEVKGVMIKTWETRKSVRRIWGDKDSADEAILLAATYCEKRYKEWSEGQRQAKDASPTPDPEFEKLLQQQDEQQHEQDASQDKGEGNKA</sequence>
<gene>
    <name evidence="2" type="ORF">QBC46DRAFT_348082</name>
</gene>
<name>A0AAN6MW80_9PEZI</name>
<feature type="region of interest" description="Disordered" evidence="1">
    <location>
        <begin position="1"/>
        <end position="46"/>
    </location>
</feature>
<proteinExistence type="predicted"/>
<organism evidence="2 3">
    <name type="scientific">Diplogelasinospora grovesii</name>
    <dbReference type="NCBI Taxonomy" id="303347"/>
    <lineage>
        <taxon>Eukaryota</taxon>
        <taxon>Fungi</taxon>
        <taxon>Dikarya</taxon>
        <taxon>Ascomycota</taxon>
        <taxon>Pezizomycotina</taxon>
        <taxon>Sordariomycetes</taxon>
        <taxon>Sordariomycetidae</taxon>
        <taxon>Sordariales</taxon>
        <taxon>Diplogelasinosporaceae</taxon>
        <taxon>Diplogelasinospora</taxon>
    </lineage>
</organism>
<feature type="compositionally biased region" description="Basic and acidic residues" evidence="1">
    <location>
        <begin position="93"/>
        <end position="114"/>
    </location>
</feature>
<keyword evidence="3" id="KW-1185">Reference proteome</keyword>
<reference evidence="3" key="1">
    <citation type="journal article" date="2023" name="Mol. Phylogenet. Evol.">
        <title>Genome-scale phylogeny and comparative genomics of the fungal order Sordariales.</title>
        <authorList>
            <person name="Hensen N."/>
            <person name="Bonometti L."/>
            <person name="Westerberg I."/>
            <person name="Brannstrom I.O."/>
            <person name="Guillou S."/>
            <person name="Cros-Aarteil S."/>
            <person name="Calhoun S."/>
            <person name="Haridas S."/>
            <person name="Kuo A."/>
            <person name="Mondo S."/>
            <person name="Pangilinan J."/>
            <person name="Riley R."/>
            <person name="LaButti K."/>
            <person name="Andreopoulos B."/>
            <person name="Lipzen A."/>
            <person name="Chen C."/>
            <person name="Yan M."/>
            <person name="Daum C."/>
            <person name="Ng V."/>
            <person name="Clum A."/>
            <person name="Steindorff A."/>
            <person name="Ohm R.A."/>
            <person name="Martin F."/>
            <person name="Silar P."/>
            <person name="Natvig D.O."/>
            <person name="Lalanne C."/>
            <person name="Gautier V."/>
            <person name="Ament-Velasquez S.L."/>
            <person name="Kruys A."/>
            <person name="Hutchinson M.I."/>
            <person name="Powell A.J."/>
            <person name="Barry K."/>
            <person name="Miller A.N."/>
            <person name="Grigoriev I.V."/>
            <person name="Debuchy R."/>
            <person name="Gladieux P."/>
            <person name="Hiltunen Thoren M."/>
            <person name="Johannesson H."/>
        </authorList>
    </citation>
    <scope>NUCLEOTIDE SEQUENCE [LARGE SCALE GENOMIC DNA]</scope>
    <source>
        <strain evidence="3">CBS 340.73</strain>
    </source>
</reference>
<dbReference type="Proteomes" id="UP001303473">
    <property type="component" value="Unassembled WGS sequence"/>
</dbReference>
<feature type="region of interest" description="Disordered" evidence="1">
    <location>
        <begin position="81"/>
        <end position="114"/>
    </location>
</feature>
<evidence type="ECO:0000256" key="1">
    <source>
        <dbReference type="SAM" id="MobiDB-lite"/>
    </source>
</evidence>